<dbReference type="InterPro" id="IPR018253">
    <property type="entry name" value="DnaJ_domain_CS"/>
</dbReference>
<dbReference type="InterPro" id="IPR008523">
    <property type="entry name" value="DUF805"/>
</dbReference>
<dbReference type="SUPFAM" id="SSF46565">
    <property type="entry name" value="Chaperone J-domain"/>
    <property type="match status" value="1"/>
</dbReference>
<dbReference type="GO" id="GO:0051087">
    <property type="term" value="F:protein-folding chaperone binding"/>
    <property type="evidence" value="ECO:0007669"/>
    <property type="project" value="TreeGrafter"/>
</dbReference>
<dbReference type="GO" id="GO:0051787">
    <property type="term" value="F:misfolded protein binding"/>
    <property type="evidence" value="ECO:0007669"/>
    <property type="project" value="TreeGrafter"/>
</dbReference>
<evidence type="ECO:0000259" key="3">
    <source>
        <dbReference type="PROSITE" id="PS50076"/>
    </source>
</evidence>
<dbReference type="OrthoDB" id="9779622at2"/>
<evidence type="ECO:0000256" key="1">
    <source>
        <dbReference type="ARBA" id="ARBA00023186"/>
    </source>
</evidence>
<dbReference type="PROSITE" id="PS50076">
    <property type="entry name" value="DNAJ_2"/>
    <property type="match status" value="1"/>
</dbReference>
<accession>A0A4V3E8R0</accession>
<keyword evidence="2" id="KW-0812">Transmembrane</keyword>
<sequence>MRDYYTILGITSDASFEEIKEAYRKLSKKIHPDVNGGDPFFEGMFIQIKEAYDVLSNESARRAYDLKNRLYKAAEINKRPPAKSSQEYYPLIYSFVCNQEYFFEGDILTFTWNCAYADYIQIIPFGYVDKLSGTANYRINNYKKRYLPVEIVAIDSKSDRQARQRIVLENGKYREFSESDKASTEKLYAKPELWIVSFVNPKGRLSKKRYLIYTLSLMAILGILFLFTENQVTAEFFQLITLLFCYFFLVLTSKRIQDTGKNGILTLVMLIPYLNIVAFGLLIYLDGNKGANRYGYPVR</sequence>
<name>A0A4V3E8R0_9FLAO</name>
<feature type="transmembrane region" description="Helical" evidence="2">
    <location>
        <begin position="210"/>
        <end position="228"/>
    </location>
</feature>
<organism evidence="4 5">
    <name type="scientific">Myroides indicus</name>
    <dbReference type="NCBI Taxonomy" id="1323422"/>
    <lineage>
        <taxon>Bacteria</taxon>
        <taxon>Pseudomonadati</taxon>
        <taxon>Bacteroidota</taxon>
        <taxon>Flavobacteriia</taxon>
        <taxon>Flavobacteriales</taxon>
        <taxon>Flavobacteriaceae</taxon>
        <taxon>Myroides</taxon>
    </lineage>
</organism>
<feature type="domain" description="J" evidence="3">
    <location>
        <begin position="3"/>
        <end position="68"/>
    </location>
</feature>
<dbReference type="EMBL" id="SOAG01000008">
    <property type="protein sequence ID" value="TDS61515.1"/>
    <property type="molecule type" value="Genomic_DNA"/>
</dbReference>
<evidence type="ECO:0000313" key="4">
    <source>
        <dbReference type="EMBL" id="TDS61515.1"/>
    </source>
</evidence>
<keyword evidence="1" id="KW-0143">Chaperone</keyword>
<dbReference type="SMART" id="SM00271">
    <property type="entry name" value="DnaJ"/>
    <property type="match status" value="1"/>
</dbReference>
<dbReference type="PANTHER" id="PTHR44360:SF1">
    <property type="entry name" value="DNAJ HOMOLOG SUBFAMILY B MEMBER 9"/>
    <property type="match status" value="1"/>
</dbReference>
<dbReference type="InterPro" id="IPR036869">
    <property type="entry name" value="J_dom_sf"/>
</dbReference>
<keyword evidence="5" id="KW-1185">Reference proteome</keyword>
<dbReference type="GO" id="GO:0016020">
    <property type="term" value="C:membrane"/>
    <property type="evidence" value="ECO:0007669"/>
    <property type="project" value="InterPro"/>
</dbReference>
<keyword evidence="2" id="KW-1133">Transmembrane helix</keyword>
<protein>
    <submittedName>
        <fullName evidence="4">Uncharacterized protein DUF805</fullName>
    </submittedName>
</protein>
<dbReference type="GO" id="GO:0036503">
    <property type="term" value="P:ERAD pathway"/>
    <property type="evidence" value="ECO:0007669"/>
    <property type="project" value="TreeGrafter"/>
</dbReference>
<feature type="transmembrane region" description="Helical" evidence="2">
    <location>
        <begin position="234"/>
        <end position="252"/>
    </location>
</feature>
<dbReference type="RefSeq" id="WP_133712187.1">
    <property type="nucleotide sequence ID" value="NZ_SOAG01000008.1"/>
</dbReference>
<evidence type="ECO:0000313" key="5">
    <source>
        <dbReference type="Proteomes" id="UP000295215"/>
    </source>
</evidence>
<dbReference type="InterPro" id="IPR001623">
    <property type="entry name" value="DnaJ_domain"/>
</dbReference>
<evidence type="ECO:0000256" key="2">
    <source>
        <dbReference type="SAM" id="Phobius"/>
    </source>
</evidence>
<dbReference type="PRINTS" id="PR00625">
    <property type="entry name" value="JDOMAIN"/>
</dbReference>
<dbReference type="PANTHER" id="PTHR44360">
    <property type="entry name" value="DNAJ HOMOLOG SUBFAMILY B MEMBER 9"/>
    <property type="match status" value="1"/>
</dbReference>
<feature type="transmembrane region" description="Helical" evidence="2">
    <location>
        <begin position="264"/>
        <end position="285"/>
    </location>
</feature>
<dbReference type="Pfam" id="PF05656">
    <property type="entry name" value="DUF805"/>
    <property type="match status" value="1"/>
</dbReference>
<dbReference type="InterPro" id="IPR051948">
    <property type="entry name" value="Hsp70_co-chaperone_J-domain"/>
</dbReference>
<dbReference type="AlphaFoldDB" id="A0A4V3E8R0"/>
<proteinExistence type="predicted"/>
<keyword evidence="2" id="KW-0472">Membrane</keyword>
<dbReference type="Pfam" id="PF00226">
    <property type="entry name" value="DnaJ"/>
    <property type="match status" value="1"/>
</dbReference>
<reference evidence="4 5" key="1">
    <citation type="submission" date="2019-03" db="EMBL/GenBank/DDBJ databases">
        <title>Genomic Encyclopedia of Archaeal and Bacterial Type Strains, Phase II (KMG-II): from individual species to whole genera.</title>
        <authorList>
            <person name="Goeker M."/>
        </authorList>
    </citation>
    <scope>NUCLEOTIDE SEQUENCE [LARGE SCALE GENOMIC DNA]</scope>
    <source>
        <strain evidence="4 5">DSM 28213</strain>
    </source>
</reference>
<gene>
    <name evidence="4" type="ORF">C8P70_10856</name>
</gene>
<dbReference type="PROSITE" id="PS00636">
    <property type="entry name" value="DNAJ_1"/>
    <property type="match status" value="1"/>
</dbReference>
<dbReference type="Gene3D" id="1.10.287.110">
    <property type="entry name" value="DnaJ domain"/>
    <property type="match status" value="1"/>
</dbReference>
<dbReference type="CDD" id="cd06257">
    <property type="entry name" value="DnaJ"/>
    <property type="match status" value="1"/>
</dbReference>
<comment type="caution">
    <text evidence="4">The sequence shown here is derived from an EMBL/GenBank/DDBJ whole genome shotgun (WGS) entry which is preliminary data.</text>
</comment>
<dbReference type="Proteomes" id="UP000295215">
    <property type="component" value="Unassembled WGS sequence"/>
</dbReference>